<name>A0A7T6XPD0_PENDI</name>
<evidence type="ECO:0000256" key="1">
    <source>
        <dbReference type="SAM" id="MobiDB-lite"/>
    </source>
</evidence>
<dbReference type="Proteomes" id="UP000595662">
    <property type="component" value="Chromosome 3"/>
</dbReference>
<protein>
    <submittedName>
        <fullName evidence="3">Uncharacterized protein</fullName>
    </submittedName>
</protein>
<evidence type="ECO:0000313" key="4">
    <source>
        <dbReference type="Proteomes" id="UP000595662"/>
    </source>
</evidence>
<sequence length="103" mass="12053">MEGSSAFRLDESERQALQEEYHRRLDNGEGFGVIRSEPTSKDQKRIDTDEALNAMSTRWMQVHQEYMDEGSEAYNEYQKEAIAREFQARPDAEKVNPEDEFSD</sequence>
<gene>
    <name evidence="2" type="ORF">Pdw03_8821</name>
    <name evidence="3" type="ORF">Pdw03_8825</name>
</gene>
<feature type="compositionally biased region" description="Basic and acidic residues" evidence="1">
    <location>
        <begin position="38"/>
        <end position="47"/>
    </location>
</feature>
<dbReference type="RefSeq" id="XP_065957151.1">
    <property type="nucleotide sequence ID" value="XM_066102068.1"/>
</dbReference>
<feature type="compositionally biased region" description="Basic and acidic residues" evidence="1">
    <location>
        <begin position="8"/>
        <end position="27"/>
    </location>
</feature>
<feature type="region of interest" description="Disordered" evidence="1">
    <location>
        <begin position="1"/>
        <end position="47"/>
    </location>
</feature>
<dbReference type="GeneID" id="90953131"/>
<proteinExistence type="predicted"/>
<accession>A0A7T6XPD0</accession>
<dbReference type="AlphaFoldDB" id="A0A7T6XPD0"/>
<evidence type="ECO:0000313" key="3">
    <source>
        <dbReference type="EMBL" id="QQK44924.1"/>
    </source>
</evidence>
<organism evidence="3 4">
    <name type="scientific">Penicillium digitatum</name>
    <name type="common">Green mold</name>
    <dbReference type="NCBI Taxonomy" id="36651"/>
    <lineage>
        <taxon>Eukaryota</taxon>
        <taxon>Fungi</taxon>
        <taxon>Dikarya</taxon>
        <taxon>Ascomycota</taxon>
        <taxon>Pezizomycotina</taxon>
        <taxon>Eurotiomycetes</taxon>
        <taxon>Eurotiomycetidae</taxon>
        <taxon>Eurotiales</taxon>
        <taxon>Aspergillaceae</taxon>
        <taxon>Penicillium</taxon>
    </lineage>
</organism>
<reference evidence="3 4" key="1">
    <citation type="submission" date="2020-08" db="EMBL/GenBank/DDBJ databases">
        <title>The completed genome sequence of the pathogenic ascomycete fungus Penicillium digitatum.</title>
        <authorList>
            <person name="Wang M."/>
        </authorList>
    </citation>
    <scope>NUCLEOTIDE SEQUENCE [LARGE SCALE GENOMIC DNA]</scope>
    <source>
        <strain evidence="3 4">PdW03</strain>
    </source>
</reference>
<dbReference type="EMBL" id="CP060776">
    <property type="protein sequence ID" value="QQK44920.1"/>
    <property type="molecule type" value="Genomic_DNA"/>
</dbReference>
<dbReference type="EMBL" id="CP060776">
    <property type="protein sequence ID" value="QQK44924.1"/>
    <property type="molecule type" value="Genomic_DNA"/>
</dbReference>
<evidence type="ECO:0000313" key="2">
    <source>
        <dbReference type="EMBL" id="QQK44920.1"/>
    </source>
</evidence>